<evidence type="ECO:0000313" key="5">
    <source>
        <dbReference type="EMBL" id="RKP37555.1"/>
    </source>
</evidence>
<keyword evidence="6" id="KW-1185">Reference proteome</keyword>
<dbReference type="GO" id="GO:0003887">
    <property type="term" value="F:DNA-directed DNA polymerase activity"/>
    <property type="evidence" value="ECO:0007669"/>
    <property type="project" value="TreeGrafter"/>
</dbReference>
<dbReference type="AlphaFoldDB" id="A0A4P9ZVE4"/>
<proteinExistence type="predicted"/>
<evidence type="ECO:0000256" key="3">
    <source>
        <dbReference type="ARBA" id="ARBA00022705"/>
    </source>
</evidence>
<protein>
    <recommendedName>
        <fullName evidence="2">DNA polymerase delta subunit 3</fullName>
    </recommendedName>
</protein>
<comment type="subcellular location">
    <subcellularLocation>
        <location evidence="1">Nucleus</location>
    </subcellularLocation>
</comment>
<dbReference type="PANTHER" id="PTHR17598:SF13">
    <property type="entry name" value="DNA POLYMERASE DELTA SUBUNIT 3"/>
    <property type="match status" value="1"/>
</dbReference>
<keyword evidence="3" id="KW-0235">DNA replication</keyword>
<dbReference type="GO" id="GO:0043625">
    <property type="term" value="C:delta DNA polymerase complex"/>
    <property type="evidence" value="ECO:0007669"/>
    <property type="project" value="InterPro"/>
</dbReference>
<feature type="non-terminal residue" evidence="5">
    <location>
        <position position="70"/>
    </location>
</feature>
<evidence type="ECO:0000256" key="2">
    <source>
        <dbReference type="ARBA" id="ARBA00017589"/>
    </source>
</evidence>
<dbReference type="GO" id="GO:0006297">
    <property type="term" value="P:nucleotide-excision repair, DNA gap filling"/>
    <property type="evidence" value="ECO:0007669"/>
    <property type="project" value="TreeGrafter"/>
</dbReference>
<dbReference type="InterPro" id="IPR019038">
    <property type="entry name" value="POLD3"/>
</dbReference>
<evidence type="ECO:0000313" key="6">
    <source>
        <dbReference type="Proteomes" id="UP000268162"/>
    </source>
</evidence>
<dbReference type="GO" id="GO:1904161">
    <property type="term" value="P:DNA synthesis involved in UV-damage excision repair"/>
    <property type="evidence" value="ECO:0007669"/>
    <property type="project" value="TreeGrafter"/>
</dbReference>
<sequence length="70" mass="8110">MSADYVDLLQTRLFHEHKPVTYLWLSRTLNVHVNRAKCMLFDFHAQRQLDATQSCQAVYCVTGRPAKSAQ</sequence>
<dbReference type="GO" id="GO:0006271">
    <property type="term" value="P:DNA strand elongation involved in DNA replication"/>
    <property type="evidence" value="ECO:0007669"/>
    <property type="project" value="TreeGrafter"/>
</dbReference>
<evidence type="ECO:0000256" key="4">
    <source>
        <dbReference type="ARBA" id="ARBA00023242"/>
    </source>
</evidence>
<name>A0A4P9ZVE4_9FUNG</name>
<gene>
    <name evidence="5" type="ORF">BJ085DRAFT_21472</name>
</gene>
<dbReference type="EMBL" id="ML002478">
    <property type="protein sequence ID" value="RKP37555.1"/>
    <property type="molecule type" value="Genomic_DNA"/>
</dbReference>
<dbReference type="InterPro" id="IPR041913">
    <property type="entry name" value="POLD3_sf"/>
</dbReference>
<dbReference type="PANTHER" id="PTHR17598">
    <property type="entry name" value="DNA POLYMERASE DELTA SUBUNIT 3"/>
    <property type="match status" value="1"/>
</dbReference>
<dbReference type="Pfam" id="PF09507">
    <property type="entry name" value="CDC27"/>
    <property type="match status" value="1"/>
</dbReference>
<accession>A0A4P9ZVE4</accession>
<dbReference type="Proteomes" id="UP000268162">
    <property type="component" value="Unassembled WGS sequence"/>
</dbReference>
<reference evidence="6" key="1">
    <citation type="journal article" date="2018" name="Nat. Microbiol.">
        <title>Leveraging single-cell genomics to expand the fungal tree of life.</title>
        <authorList>
            <person name="Ahrendt S.R."/>
            <person name="Quandt C.A."/>
            <person name="Ciobanu D."/>
            <person name="Clum A."/>
            <person name="Salamov A."/>
            <person name="Andreopoulos B."/>
            <person name="Cheng J.F."/>
            <person name="Woyke T."/>
            <person name="Pelin A."/>
            <person name="Henrissat B."/>
            <person name="Reynolds N.K."/>
            <person name="Benny G.L."/>
            <person name="Smith M.E."/>
            <person name="James T.Y."/>
            <person name="Grigoriev I.V."/>
        </authorList>
    </citation>
    <scope>NUCLEOTIDE SEQUENCE [LARGE SCALE GENOMIC DNA]</scope>
    <source>
        <strain evidence="6">RSA 468</strain>
    </source>
</reference>
<keyword evidence="4" id="KW-0539">Nucleus</keyword>
<dbReference type="Gene3D" id="3.90.1030.20">
    <property type="entry name" value="DNA polymerase delta, p66 (Cdc27) subunit, wHTH domain"/>
    <property type="match status" value="1"/>
</dbReference>
<organism evidence="5 6">
    <name type="scientific">Dimargaris cristalligena</name>
    <dbReference type="NCBI Taxonomy" id="215637"/>
    <lineage>
        <taxon>Eukaryota</taxon>
        <taxon>Fungi</taxon>
        <taxon>Fungi incertae sedis</taxon>
        <taxon>Zoopagomycota</taxon>
        <taxon>Kickxellomycotina</taxon>
        <taxon>Dimargaritomycetes</taxon>
        <taxon>Dimargaritales</taxon>
        <taxon>Dimargaritaceae</taxon>
        <taxon>Dimargaris</taxon>
    </lineage>
</organism>
<evidence type="ECO:0000256" key="1">
    <source>
        <dbReference type="ARBA" id="ARBA00004123"/>
    </source>
</evidence>